<dbReference type="FunFam" id="3.50.30.80:FF:000001">
    <property type="entry name" value="Dihydroxy-acid dehydratase"/>
    <property type="match status" value="1"/>
</dbReference>
<dbReference type="Pfam" id="PF24877">
    <property type="entry name" value="ILV_EDD_C"/>
    <property type="match status" value="1"/>
</dbReference>
<dbReference type="InterPro" id="IPR020558">
    <property type="entry name" value="DiOHA_6PGluconate_deHydtase_CS"/>
</dbReference>
<dbReference type="Gene3D" id="3.50.30.80">
    <property type="entry name" value="IlvD/EDD C-terminal domain-like"/>
    <property type="match status" value="1"/>
</dbReference>
<feature type="domain" description="Dihydroxy-acid/6-phosphogluconate dehydratase C-terminal" evidence="6">
    <location>
        <begin position="1"/>
        <end position="189"/>
    </location>
</feature>
<keyword evidence="5 7" id="KW-0456">Lyase</keyword>
<dbReference type="EC" id="4.2.1.12" evidence="7"/>
<evidence type="ECO:0000256" key="4">
    <source>
        <dbReference type="ARBA" id="ARBA00023014"/>
    </source>
</evidence>
<gene>
    <name evidence="7" type="ORF">MNBD_ALPHA06-1570</name>
</gene>
<dbReference type="GO" id="GO:0046872">
    <property type="term" value="F:metal ion binding"/>
    <property type="evidence" value="ECO:0007669"/>
    <property type="project" value="UniProtKB-KW"/>
</dbReference>
<dbReference type="SUPFAM" id="SSF52016">
    <property type="entry name" value="LeuD/IlvD-like"/>
    <property type="match status" value="1"/>
</dbReference>
<dbReference type="GO" id="GO:0051536">
    <property type="term" value="F:iron-sulfur cluster binding"/>
    <property type="evidence" value="ECO:0007669"/>
    <property type="project" value="UniProtKB-KW"/>
</dbReference>
<dbReference type="PANTHER" id="PTHR43661:SF1">
    <property type="entry name" value="PHOSPHOGLUCONATE DEHYDRATASE"/>
    <property type="match status" value="1"/>
</dbReference>
<evidence type="ECO:0000256" key="5">
    <source>
        <dbReference type="ARBA" id="ARBA00023239"/>
    </source>
</evidence>
<proteinExistence type="inferred from homology"/>
<dbReference type="AlphaFoldDB" id="A0A3B0RNP1"/>
<dbReference type="GO" id="GO:0005829">
    <property type="term" value="C:cytosol"/>
    <property type="evidence" value="ECO:0007669"/>
    <property type="project" value="TreeGrafter"/>
</dbReference>
<dbReference type="PANTHER" id="PTHR43661">
    <property type="entry name" value="D-XYLONATE DEHYDRATASE"/>
    <property type="match status" value="1"/>
</dbReference>
<comment type="similarity">
    <text evidence="1">Belongs to the IlvD/Edd family.</text>
</comment>
<evidence type="ECO:0000259" key="6">
    <source>
        <dbReference type="Pfam" id="PF24877"/>
    </source>
</evidence>
<dbReference type="InterPro" id="IPR042096">
    <property type="entry name" value="Dihydro-acid_dehy_C"/>
</dbReference>
<evidence type="ECO:0000256" key="3">
    <source>
        <dbReference type="ARBA" id="ARBA00023004"/>
    </source>
</evidence>
<name>A0A3B0RNP1_9ZZZZ</name>
<organism evidence="7">
    <name type="scientific">hydrothermal vent metagenome</name>
    <dbReference type="NCBI Taxonomy" id="652676"/>
    <lineage>
        <taxon>unclassified sequences</taxon>
        <taxon>metagenomes</taxon>
        <taxon>ecological metagenomes</taxon>
    </lineage>
</organism>
<reference evidence="7" key="1">
    <citation type="submission" date="2018-06" db="EMBL/GenBank/DDBJ databases">
        <authorList>
            <person name="Zhirakovskaya E."/>
        </authorList>
    </citation>
    <scope>NUCLEOTIDE SEQUENCE</scope>
</reference>
<evidence type="ECO:0000256" key="2">
    <source>
        <dbReference type="ARBA" id="ARBA00022723"/>
    </source>
</evidence>
<keyword evidence="4" id="KW-0411">Iron-sulfur</keyword>
<protein>
    <submittedName>
        <fullName evidence="7">Phosphogluconate dehydratase</fullName>
        <ecNumber evidence="7">4.2.1.12</ecNumber>
    </submittedName>
</protein>
<dbReference type="PROSITE" id="PS00887">
    <property type="entry name" value="ILVD_EDD_2"/>
    <property type="match status" value="1"/>
</dbReference>
<sequence>RPLANPFAPDGGMRLLQGNLGRSVIKVSAVASEHQVVEAPAVIFHDQDDFLTAFQAGNLHKDMIAVIRFQGPKANGMPELHKLSPALASLQDKGFKVALLTDGRMSGASGKIPAAIHITPEAKDAGPLARLRDGDIIRLDAKAGRLDVLLDASQLAQRQPITHAIHHTGMGRELFENMRNAVGAAELGASVFWE</sequence>
<evidence type="ECO:0000256" key="1">
    <source>
        <dbReference type="ARBA" id="ARBA00006486"/>
    </source>
</evidence>
<dbReference type="EMBL" id="UOEE01000162">
    <property type="protein sequence ID" value="VAV93302.1"/>
    <property type="molecule type" value="Genomic_DNA"/>
</dbReference>
<accession>A0A3B0RNP1</accession>
<dbReference type="InterPro" id="IPR056740">
    <property type="entry name" value="ILV_EDD_C"/>
</dbReference>
<keyword evidence="2" id="KW-0479">Metal-binding</keyword>
<keyword evidence="3" id="KW-0408">Iron</keyword>
<evidence type="ECO:0000313" key="7">
    <source>
        <dbReference type="EMBL" id="VAV93302.1"/>
    </source>
</evidence>
<feature type="non-terminal residue" evidence="7">
    <location>
        <position position="1"/>
    </location>
</feature>
<dbReference type="GO" id="GO:0004456">
    <property type="term" value="F:phosphogluconate dehydratase activity"/>
    <property type="evidence" value="ECO:0007669"/>
    <property type="project" value="UniProtKB-EC"/>
</dbReference>